<protein>
    <submittedName>
        <fullName evidence="1">Uncharacterized protein</fullName>
    </submittedName>
</protein>
<dbReference type="EMBL" id="CM037162">
    <property type="protein sequence ID" value="KAH7863066.1"/>
    <property type="molecule type" value="Genomic_DNA"/>
</dbReference>
<organism evidence="1 2">
    <name type="scientific">Vaccinium darrowii</name>
    <dbReference type="NCBI Taxonomy" id="229202"/>
    <lineage>
        <taxon>Eukaryota</taxon>
        <taxon>Viridiplantae</taxon>
        <taxon>Streptophyta</taxon>
        <taxon>Embryophyta</taxon>
        <taxon>Tracheophyta</taxon>
        <taxon>Spermatophyta</taxon>
        <taxon>Magnoliopsida</taxon>
        <taxon>eudicotyledons</taxon>
        <taxon>Gunneridae</taxon>
        <taxon>Pentapetalae</taxon>
        <taxon>asterids</taxon>
        <taxon>Ericales</taxon>
        <taxon>Ericaceae</taxon>
        <taxon>Vaccinioideae</taxon>
        <taxon>Vaccinieae</taxon>
        <taxon>Vaccinium</taxon>
    </lineage>
</organism>
<proteinExistence type="predicted"/>
<dbReference type="Proteomes" id="UP000828048">
    <property type="component" value="Chromosome 12"/>
</dbReference>
<keyword evidence="2" id="KW-1185">Reference proteome</keyword>
<evidence type="ECO:0000313" key="1">
    <source>
        <dbReference type="EMBL" id="KAH7863066.1"/>
    </source>
</evidence>
<comment type="caution">
    <text evidence="1">The sequence shown here is derived from an EMBL/GenBank/DDBJ whole genome shotgun (WGS) entry which is preliminary data.</text>
</comment>
<accession>A0ACB7ZBE6</accession>
<name>A0ACB7ZBE6_9ERIC</name>
<gene>
    <name evidence="1" type="ORF">Vadar_012837</name>
</gene>
<sequence length="163" mass="18714">MFRQSTSRTFKGRTNVTFINITSYNILQQHPVPTPQHTVFAFLISSRLNFLELQYLGADTVSPFHTHRETMWVAHFSLLLYCIAYEFEPTFMQLGRGGMGLFGSILFTSLASVLFKNSVSLAPYFLYTLFSNREMLCSGIEVIRGWIHQKMVSDLFLAIHSIN</sequence>
<evidence type="ECO:0000313" key="2">
    <source>
        <dbReference type="Proteomes" id="UP000828048"/>
    </source>
</evidence>
<reference evidence="1 2" key="1">
    <citation type="journal article" date="2021" name="Hortic Res">
        <title>High-quality reference genome and annotation aids understanding of berry development for evergreen blueberry (Vaccinium darrowii).</title>
        <authorList>
            <person name="Yu J."/>
            <person name="Hulse-Kemp A.M."/>
            <person name="Babiker E."/>
            <person name="Staton M."/>
        </authorList>
    </citation>
    <scope>NUCLEOTIDE SEQUENCE [LARGE SCALE GENOMIC DNA]</scope>
    <source>
        <strain evidence="2">cv. NJ 8807/NJ 8810</strain>
        <tissue evidence="1">Young leaf</tissue>
    </source>
</reference>